<dbReference type="OrthoDB" id="251770at2759"/>
<dbReference type="PANTHER" id="PTHR13561:SF20">
    <property type="entry name" value="DNA TOPOISOMERASE 2-BINDING PROTEIN 1"/>
    <property type="match status" value="1"/>
</dbReference>
<dbReference type="AlphaFoldDB" id="A0A423VE64"/>
<dbReference type="STRING" id="252740.A0A423VE64"/>
<organism evidence="6 7">
    <name type="scientific">Cytospora chrysosperma</name>
    <name type="common">Cytospora canker fungus</name>
    <name type="synonym">Sphaeria chrysosperma</name>
    <dbReference type="NCBI Taxonomy" id="252740"/>
    <lineage>
        <taxon>Eukaryota</taxon>
        <taxon>Fungi</taxon>
        <taxon>Dikarya</taxon>
        <taxon>Ascomycota</taxon>
        <taxon>Pezizomycotina</taxon>
        <taxon>Sordariomycetes</taxon>
        <taxon>Sordariomycetidae</taxon>
        <taxon>Diaporthales</taxon>
        <taxon>Cytosporaceae</taxon>
        <taxon>Cytospora</taxon>
    </lineage>
</organism>
<dbReference type="CDD" id="cd17731">
    <property type="entry name" value="BRCT_TopBP1_rpt2_like"/>
    <property type="match status" value="1"/>
</dbReference>
<feature type="compositionally biased region" description="Low complexity" evidence="3">
    <location>
        <begin position="486"/>
        <end position="498"/>
    </location>
</feature>
<dbReference type="PROSITE" id="PS50172">
    <property type="entry name" value="BRCT"/>
    <property type="match status" value="4"/>
</dbReference>
<dbReference type="InterPro" id="IPR020084">
    <property type="entry name" value="NUDIX_hydrolase_CS"/>
</dbReference>
<evidence type="ECO:0000259" key="4">
    <source>
        <dbReference type="PROSITE" id="PS50172"/>
    </source>
</evidence>
<evidence type="ECO:0000256" key="1">
    <source>
        <dbReference type="ARBA" id="ARBA00022737"/>
    </source>
</evidence>
<feature type="region of interest" description="Disordered" evidence="3">
    <location>
        <begin position="416"/>
        <end position="437"/>
    </location>
</feature>
<dbReference type="SUPFAM" id="SSF55811">
    <property type="entry name" value="Nudix"/>
    <property type="match status" value="1"/>
</dbReference>
<feature type="region of interest" description="Disordered" evidence="3">
    <location>
        <begin position="457"/>
        <end position="505"/>
    </location>
</feature>
<dbReference type="InterPro" id="IPR036420">
    <property type="entry name" value="BRCT_dom_sf"/>
</dbReference>
<dbReference type="GO" id="GO:0016787">
    <property type="term" value="F:hydrolase activity"/>
    <property type="evidence" value="ECO:0007669"/>
    <property type="project" value="UniProtKB-KW"/>
</dbReference>
<keyword evidence="7" id="KW-1185">Reference proteome</keyword>
<dbReference type="PROSITE" id="PS00893">
    <property type="entry name" value="NUDIX_BOX"/>
    <property type="match status" value="1"/>
</dbReference>
<dbReference type="Pfam" id="PF00533">
    <property type="entry name" value="BRCT"/>
    <property type="match status" value="2"/>
</dbReference>
<feature type="domain" description="BRCT" evidence="4">
    <location>
        <begin position="316"/>
        <end position="392"/>
    </location>
</feature>
<evidence type="ECO:0008006" key="8">
    <source>
        <dbReference type="Google" id="ProtNLM"/>
    </source>
</evidence>
<feature type="domain" description="BRCT" evidence="4">
    <location>
        <begin position="505"/>
        <end position="600"/>
    </location>
</feature>
<dbReference type="SUPFAM" id="SSF52113">
    <property type="entry name" value="BRCT domain"/>
    <property type="match status" value="4"/>
</dbReference>
<dbReference type="GO" id="GO:0007095">
    <property type="term" value="P:mitotic G2 DNA damage checkpoint signaling"/>
    <property type="evidence" value="ECO:0007669"/>
    <property type="project" value="TreeGrafter"/>
</dbReference>
<feature type="region of interest" description="Disordered" evidence="3">
    <location>
        <begin position="988"/>
        <end position="1047"/>
    </location>
</feature>
<dbReference type="InterPro" id="IPR015797">
    <property type="entry name" value="NUDIX_hydrolase-like_dom_sf"/>
</dbReference>
<keyword evidence="2" id="KW-0378">Hydrolase</keyword>
<protein>
    <recommendedName>
        <fullName evidence="8">Nudix hydrolase domain-containing protein</fullName>
    </recommendedName>
</protein>
<dbReference type="Gene3D" id="3.40.50.10190">
    <property type="entry name" value="BRCT domain"/>
    <property type="match status" value="4"/>
</dbReference>
<feature type="region of interest" description="Disordered" evidence="3">
    <location>
        <begin position="707"/>
        <end position="872"/>
    </location>
</feature>
<proteinExistence type="predicted"/>
<feature type="compositionally biased region" description="Basic and acidic residues" evidence="3">
    <location>
        <begin position="859"/>
        <end position="872"/>
    </location>
</feature>
<reference evidence="6 7" key="1">
    <citation type="submission" date="2015-09" db="EMBL/GenBank/DDBJ databases">
        <title>Host preference determinants of Valsa canker pathogens revealed by comparative genomics.</title>
        <authorList>
            <person name="Yin Z."/>
            <person name="Huang L."/>
        </authorList>
    </citation>
    <scope>NUCLEOTIDE SEQUENCE [LARGE SCALE GENOMIC DNA]</scope>
    <source>
        <strain evidence="6 7">YSFL</strain>
    </source>
</reference>
<dbReference type="EMBL" id="LJZO01000059">
    <property type="protein sequence ID" value="ROV89270.1"/>
    <property type="molecule type" value="Genomic_DNA"/>
</dbReference>
<dbReference type="Gene3D" id="3.90.79.10">
    <property type="entry name" value="Nucleoside Triphosphate Pyrophosphohydrolase"/>
    <property type="match status" value="1"/>
</dbReference>
<dbReference type="SMART" id="SM00292">
    <property type="entry name" value="BRCT"/>
    <property type="match status" value="4"/>
</dbReference>
<dbReference type="Pfam" id="PF00293">
    <property type="entry name" value="NUDIX"/>
    <property type="match status" value="1"/>
</dbReference>
<dbReference type="Proteomes" id="UP000284375">
    <property type="component" value="Unassembled WGS sequence"/>
</dbReference>
<evidence type="ECO:0000256" key="2">
    <source>
        <dbReference type="ARBA" id="ARBA00022801"/>
    </source>
</evidence>
<dbReference type="InterPro" id="IPR001357">
    <property type="entry name" value="BRCT_dom"/>
</dbReference>
<evidence type="ECO:0000313" key="7">
    <source>
        <dbReference type="Proteomes" id="UP000284375"/>
    </source>
</evidence>
<feature type="domain" description="BRCT" evidence="4">
    <location>
        <begin position="193"/>
        <end position="266"/>
    </location>
</feature>
<comment type="caution">
    <text evidence="6">The sequence shown here is derived from an EMBL/GenBank/DDBJ whole genome shotgun (WGS) entry which is preliminary data.</text>
</comment>
<dbReference type="InterPro" id="IPR000086">
    <property type="entry name" value="NUDIX_hydrolase_dom"/>
</dbReference>
<evidence type="ECO:0000259" key="5">
    <source>
        <dbReference type="PROSITE" id="PS51462"/>
    </source>
</evidence>
<feature type="compositionally biased region" description="Polar residues" evidence="3">
    <location>
        <begin position="819"/>
        <end position="836"/>
    </location>
</feature>
<feature type="compositionally biased region" description="Polar residues" evidence="3">
    <location>
        <begin position="787"/>
        <end position="797"/>
    </location>
</feature>
<dbReference type="CDD" id="cd02883">
    <property type="entry name" value="NUDIX_Hydrolase"/>
    <property type="match status" value="1"/>
</dbReference>
<feature type="domain" description="Nudix hydrolase" evidence="5">
    <location>
        <begin position="39"/>
        <end position="177"/>
    </location>
</feature>
<dbReference type="CDD" id="cd18433">
    <property type="entry name" value="BRCT_Rad4_rpt3"/>
    <property type="match status" value="1"/>
</dbReference>
<sequence>MALPPPSPASFTFPPTLSPFNVSKEEYLINLNKDAPTRLDYLAAGAIVFSSHHTDQQDRILLVQRASHDSMPNRWEIPGGAVDDGETVLAGLSREVWEESGLKVKKMEAVVWESDVFRTTRGKHVCKFTFVVEAENSSEVRLDPNEHQDYVWATEEECRAKRAERSSEGKSDTELKSMESPPASSDHGDEAFDSSKPFAGVVLCCTSIPPEQRTEISHKAGELGGIHKYDLTPDVTHLIVGEYDTPKYRHVAKERPDIKPMAVGWVDAVRNLWVKDEQIDFGALEKEWCLKTFETGGGHMDSDGNMGSKDKLLCCLTGFEDLERQVIIDKIKANGGDYTGDLSRLVTHLIVRQPQGKKYNAARAWKIHTVALKWVEDSIRRGMILDEGCYDPVLPEEDLGKGAWNQKEIRRSFLGKRSRAATMTKPEEGRRKLRKTASMKLNSQRENMWGEILGQPSVEQSASHQTEEPTQPLPHDSMLRPSELVSRATESSARSRTSFGGPENRGDTVFASCGVHIFGFSQQQTEVLINTVSSLGGTVAASLGDLVSSDGMSHRFVIVPQSAAPESHPLLPDGVEAVTECFIERCLHRRVLLNPKEHVIGRPFPAFPLEGFGKLSICTAGFTDVDLLQVDRAIRQLGAKFEERFNAQCSLLVCTSLNGVRKQKLDLALIWRVPVVKADWLWECISQGKKVSIKDFMFPELGARAAPEGAPLSKPLNRSKSTSDMAKKLTPKSLPERIERPGRSSLPSVDMSAFDKTPLVSTDSPTFRGKTSIRSESNAATDFETAPTHQSEETSGFQRPASRYDSRSEPCPLSDKSVSDLNKTSAPEPLPSQTRKPLSRIRSEVCDSEAGDDEGLDTFGHDDNAAEDTARTEADAVELKKHRLAREKAEAERLALSSKIKTLLGAPARNNSIDSTVSLVENEDSRPASRRRRDVIGRAISNVSTASTGSVESSFVVGALGRSALVHEHGSQGSDAAAAVPKLTQIEYDDPDAKKSKAALMSKMLGRNSLGDGSPRSPSEDRISMAKVTLVEGEFSKPAGGRSMRRR</sequence>
<dbReference type="InterPro" id="IPR059215">
    <property type="entry name" value="BRCT2_TopBP1-like"/>
</dbReference>
<keyword evidence="1" id="KW-0677">Repeat</keyword>
<feature type="compositionally biased region" description="Acidic residues" evidence="3">
    <location>
        <begin position="846"/>
        <end position="856"/>
    </location>
</feature>
<dbReference type="GO" id="GO:0033314">
    <property type="term" value="P:mitotic DNA replication checkpoint signaling"/>
    <property type="evidence" value="ECO:0007669"/>
    <property type="project" value="TreeGrafter"/>
</dbReference>
<gene>
    <name evidence="6" type="ORF">VSDG_09089</name>
</gene>
<dbReference type="PANTHER" id="PTHR13561">
    <property type="entry name" value="DNA REPLICATION REGULATOR DPB11-RELATED"/>
    <property type="match status" value="1"/>
</dbReference>
<accession>A0A423VE64</accession>
<dbReference type="Pfam" id="PF12738">
    <property type="entry name" value="PTCB-BRCT"/>
    <property type="match status" value="1"/>
</dbReference>
<name>A0A423VE64_CYTCH</name>
<feature type="region of interest" description="Disordered" evidence="3">
    <location>
        <begin position="161"/>
        <end position="191"/>
    </location>
</feature>
<feature type="compositionally biased region" description="Basic and acidic residues" evidence="3">
    <location>
        <begin position="161"/>
        <end position="177"/>
    </location>
</feature>
<dbReference type="GO" id="GO:0006270">
    <property type="term" value="P:DNA replication initiation"/>
    <property type="evidence" value="ECO:0007669"/>
    <property type="project" value="TreeGrafter"/>
</dbReference>
<feature type="domain" description="BRCT" evidence="4">
    <location>
        <begin position="612"/>
        <end position="698"/>
    </location>
</feature>
<dbReference type="PROSITE" id="PS51462">
    <property type="entry name" value="NUDIX"/>
    <property type="match status" value="1"/>
</dbReference>
<evidence type="ECO:0000256" key="3">
    <source>
        <dbReference type="SAM" id="MobiDB-lite"/>
    </source>
</evidence>
<evidence type="ECO:0000313" key="6">
    <source>
        <dbReference type="EMBL" id="ROV89270.1"/>
    </source>
</evidence>